<protein>
    <submittedName>
        <fullName evidence="1">Uncharacterized protein</fullName>
    </submittedName>
</protein>
<accession>A0ACB7IPJ5</accession>
<evidence type="ECO:0000313" key="1">
    <source>
        <dbReference type="EMBL" id="KAG9220162.1"/>
    </source>
</evidence>
<evidence type="ECO:0000313" key="2">
    <source>
        <dbReference type="Proteomes" id="UP000824881"/>
    </source>
</evidence>
<keyword evidence="2" id="KW-1185">Reference proteome</keyword>
<proteinExistence type="predicted"/>
<sequence length="681" mass="77543">MDSVLSNILDAEDTDYGSNTYHEITTPAADDDDDNEPIGNDEDTEDEEDEGPDSDRWRHRTAILRTQLKPEQLLPIVTQTLDLWKSLGIDLPLFLLALTLLRSVELPTILRNWYAPPRTAKKGSRGMSARGTIDDFCTSLTRKRINADIARSLPLFSSPTEDVSTKALVKIQYNDLIEETKSAAPFMWSLLSEMAYSKKQRERNNTKCPDLMILNMISQAQYSRSQRRGKLQKLHALYLKASGTSARAFDLVHMLGICMSHKWACDAYETLADEKMREAQLAVQRPGWIISHDNVNLPMRAFSQRLHNQNHFISGTATTIWILPKSAYQLPTDANQDLNSHRILHSSEIFDLSRVICPNNIVLERIEAQNIQHVLRFLVDSPQFEKYGHKDHPDLKPPPSVEALPLGTKSKVQQFILKTCEIEEASYDGTEKVMAEIFRQLQLDTEVEQKQTGTERIIPWLGDQLTASRLRGLFRFHAEDLNSFERLDYMLPVFGWFHLLMALGNSLHAQYYGTSAGVGGLRHAFDLLGRKGLANQSTKGPFWHHLDEALHHICEAHFRACWLQEGNVRSIEELLSLAPATLRTMATTIVRQYASRQPIEEMAARDTESQDQQLRQQIMWNADVLVYIELRDAIRSGDVGRMEDITPTLLLRFAGGGNSNYTIELLEMMQGMYKEWPPAIV</sequence>
<organism evidence="1 2">
    <name type="scientific">Pleurotus cornucopiae</name>
    <name type="common">Cornucopia mushroom</name>
    <dbReference type="NCBI Taxonomy" id="5321"/>
    <lineage>
        <taxon>Eukaryota</taxon>
        <taxon>Fungi</taxon>
        <taxon>Dikarya</taxon>
        <taxon>Basidiomycota</taxon>
        <taxon>Agaricomycotina</taxon>
        <taxon>Agaricomycetes</taxon>
        <taxon>Agaricomycetidae</taxon>
        <taxon>Agaricales</taxon>
        <taxon>Pleurotineae</taxon>
        <taxon>Pleurotaceae</taxon>
        <taxon>Pleurotus</taxon>
    </lineage>
</organism>
<comment type="caution">
    <text evidence="1">The sequence shown here is derived from an EMBL/GenBank/DDBJ whole genome shotgun (WGS) entry which is preliminary data.</text>
</comment>
<dbReference type="Proteomes" id="UP000824881">
    <property type="component" value="Unassembled WGS sequence"/>
</dbReference>
<name>A0ACB7IPJ5_PLECO</name>
<reference evidence="1 2" key="1">
    <citation type="journal article" date="2021" name="Appl. Environ. Microbiol.">
        <title>Genetic linkage and physical mapping for an oyster mushroom Pleurotus cornucopiae and QTL analysis for the trait cap color.</title>
        <authorList>
            <person name="Zhang Y."/>
            <person name="Gao W."/>
            <person name="Sonnenberg A."/>
            <person name="Chen Q."/>
            <person name="Zhang J."/>
            <person name="Huang C."/>
        </authorList>
    </citation>
    <scope>NUCLEOTIDE SEQUENCE [LARGE SCALE GENOMIC DNA]</scope>
    <source>
        <strain evidence="1">CCMSSC00406</strain>
    </source>
</reference>
<dbReference type="EMBL" id="WQMT02000008">
    <property type="protein sequence ID" value="KAG9220162.1"/>
    <property type="molecule type" value="Genomic_DNA"/>
</dbReference>
<gene>
    <name evidence="1" type="ORF">CCMSSC00406_0007143</name>
</gene>